<evidence type="ECO:0000256" key="1">
    <source>
        <dbReference type="ARBA" id="ARBA00004418"/>
    </source>
</evidence>
<feature type="domain" description="Alginate lyase" evidence="5">
    <location>
        <begin position="46"/>
        <end position="305"/>
    </location>
</feature>
<dbReference type="InterPro" id="IPR012480">
    <property type="entry name" value="Hepar_II_III_C"/>
</dbReference>
<reference evidence="7 8" key="1">
    <citation type="submission" date="2016-11" db="EMBL/GenBank/DDBJ databases">
        <authorList>
            <person name="Jaros S."/>
            <person name="Januszkiewicz K."/>
            <person name="Wedrychowicz H."/>
        </authorList>
    </citation>
    <scope>NUCLEOTIDE SEQUENCE [LARGE SCALE GENOMIC DNA]</scope>
    <source>
        <strain evidence="7 8">DSM 21425</strain>
    </source>
</reference>
<dbReference type="AlphaFoldDB" id="A0A1M6H0Y3"/>
<evidence type="ECO:0000256" key="2">
    <source>
        <dbReference type="ARBA" id="ARBA00022729"/>
    </source>
</evidence>
<dbReference type="OrthoDB" id="9772435at2"/>
<accession>A0A1M6H0Y3</accession>
<dbReference type="GO" id="GO:0042597">
    <property type="term" value="C:periplasmic space"/>
    <property type="evidence" value="ECO:0007669"/>
    <property type="project" value="UniProtKB-SubCell"/>
</dbReference>
<dbReference type="Proteomes" id="UP000184225">
    <property type="component" value="Unassembled WGS sequence"/>
</dbReference>
<dbReference type="Pfam" id="PF05426">
    <property type="entry name" value="Alginate_lyase"/>
    <property type="match status" value="1"/>
</dbReference>
<evidence type="ECO:0000313" key="7">
    <source>
        <dbReference type="EMBL" id="SHJ15802.1"/>
    </source>
</evidence>
<dbReference type="Pfam" id="PF07940">
    <property type="entry name" value="Hepar_II_III_C"/>
    <property type="match status" value="1"/>
</dbReference>
<name>A0A1M6H0Y3_9FLAO</name>
<evidence type="ECO:0000259" key="6">
    <source>
        <dbReference type="Pfam" id="PF07940"/>
    </source>
</evidence>
<gene>
    <name evidence="7" type="ORF">SAMN04488096_10963</name>
</gene>
<dbReference type="STRING" id="579105.SAMN04488096_10963"/>
<evidence type="ECO:0000256" key="4">
    <source>
        <dbReference type="ARBA" id="ARBA00023239"/>
    </source>
</evidence>
<protein>
    <submittedName>
        <fullName evidence="7">Heparinase II/III-like protein</fullName>
    </submittedName>
</protein>
<feature type="domain" description="Heparinase II/III-like C-terminal" evidence="6">
    <location>
        <begin position="381"/>
        <end position="595"/>
    </location>
</feature>
<keyword evidence="8" id="KW-1185">Reference proteome</keyword>
<evidence type="ECO:0000259" key="5">
    <source>
        <dbReference type="Pfam" id="PF05426"/>
    </source>
</evidence>
<proteinExistence type="predicted"/>
<keyword evidence="4" id="KW-0456">Lyase</keyword>
<keyword evidence="2" id="KW-0732">Signal</keyword>
<organism evidence="7 8">
    <name type="scientific">Mesonia phycicola</name>
    <dbReference type="NCBI Taxonomy" id="579105"/>
    <lineage>
        <taxon>Bacteria</taxon>
        <taxon>Pseudomonadati</taxon>
        <taxon>Bacteroidota</taxon>
        <taxon>Flavobacteriia</taxon>
        <taxon>Flavobacteriales</taxon>
        <taxon>Flavobacteriaceae</taxon>
        <taxon>Mesonia</taxon>
    </lineage>
</organism>
<dbReference type="GO" id="GO:0016829">
    <property type="term" value="F:lyase activity"/>
    <property type="evidence" value="ECO:0007669"/>
    <property type="project" value="UniProtKB-KW"/>
</dbReference>
<dbReference type="InterPro" id="IPR008929">
    <property type="entry name" value="Chondroitin_lyas"/>
</dbReference>
<keyword evidence="3" id="KW-0574">Periplasm</keyword>
<dbReference type="PANTHER" id="PTHR39210:SF1">
    <property type="entry name" value="HEPARIN-SULFATE LYASE"/>
    <property type="match status" value="1"/>
</dbReference>
<dbReference type="PANTHER" id="PTHR39210">
    <property type="entry name" value="HEPARIN-SULFATE LYASE"/>
    <property type="match status" value="1"/>
</dbReference>
<evidence type="ECO:0000256" key="3">
    <source>
        <dbReference type="ARBA" id="ARBA00022764"/>
    </source>
</evidence>
<dbReference type="EMBL" id="FQYY01000009">
    <property type="protein sequence ID" value="SHJ15802.1"/>
    <property type="molecule type" value="Genomic_DNA"/>
</dbReference>
<dbReference type="Gene3D" id="1.50.10.100">
    <property type="entry name" value="Chondroitin AC/alginate lyase"/>
    <property type="match status" value="1"/>
</dbReference>
<dbReference type="Gene3D" id="2.70.98.70">
    <property type="match status" value="1"/>
</dbReference>
<sequence length="734" mass="83258">MNIKQITFYIGICISIISTCAYSQSKKNTNTKLILSENAAQTIAKEIETNSFLQASFSKVVTNADKALANGIELPIPKDPGGGYTHEKHKKNYTDMYNAALSYRVTKKTEYANYVKDMLLQYADLYPTLSLHPKRKENHPAGKLFWQGLNEAVWLFYTIQAYDLVKSEIKSKERKQIEKKLFNNVVEFISVDSYKTFNKIHNHGTWAVASVGMTGYVLGNKDMVERALKGSKKDGETGFFKQLEDLFSPDGYYSEGPYYQRYAMLPFIVFAEAIEVNQPELKIFEYKNEVLHKAVVTLLQLTNNDGKFYPFNDAIKDKTYLSEELVFATNIAYERYNDKSLLPVIKEQGKVSISDAGLKVAQALASNKVEGYQRSSQLIKDGPNGKQGGIALLRVPSNQEKQVSVLFKFASQGMGHGHFDRLGIIMYDEGREILQDYGAARFLNVEAKEGGRYLPENKTFAKQTIAHNTVTVDGISQFKASVKQASKSSAQLVYANLDNDDVQIVSAIENNAYNVQQQRTISILNIEGYEQPLVLDVFQIKSNQPHQYDLNYNYIGHLMETSFEYNRPQQLTALGEAYGYEHLYNLAQASAANGVSKLTFLNQNKFYTISTLTNKEDNLYLTEMGANDPYFNLRQDRGFIIRKNNTANATYVSVIEPHGNFNPQMETVQNPNSNLEDLELAYQDENYNAVRFTIKNHGTHLFVFSTKNNEKSNNVISINGKNYNWTGKHKLFKL</sequence>
<dbReference type="RefSeq" id="WP_073153016.1">
    <property type="nucleotide sequence ID" value="NZ_FQYY01000009.1"/>
</dbReference>
<dbReference type="SUPFAM" id="SSF48230">
    <property type="entry name" value="Chondroitin AC/alginate lyase"/>
    <property type="match status" value="1"/>
</dbReference>
<dbReference type="InterPro" id="IPR008397">
    <property type="entry name" value="Alginate_lyase_dom"/>
</dbReference>
<comment type="subcellular location">
    <subcellularLocation>
        <location evidence="1">Periplasm</location>
    </subcellularLocation>
</comment>
<evidence type="ECO:0000313" key="8">
    <source>
        <dbReference type="Proteomes" id="UP000184225"/>
    </source>
</evidence>